<evidence type="ECO:0008006" key="3">
    <source>
        <dbReference type="Google" id="ProtNLM"/>
    </source>
</evidence>
<name>A0A1X3HBJ1_9BRAD</name>
<dbReference type="Proteomes" id="UP000193553">
    <property type="component" value="Unassembled WGS sequence"/>
</dbReference>
<dbReference type="EMBL" id="NAFI01000155">
    <property type="protein sequence ID" value="OSJ15344.1"/>
    <property type="molecule type" value="Genomic_DNA"/>
</dbReference>
<evidence type="ECO:0000313" key="2">
    <source>
        <dbReference type="Proteomes" id="UP000193553"/>
    </source>
</evidence>
<proteinExistence type="predicted"/>
<gene>
    <name evidence="1" type="ORF">BSZ18_07805</name>
</gene>
<sequence length="141" mass="15604">MTAIDPVVGTWKLNLAKSNFMNGPTPFTYKSATRVYTQGPDGITSKVTAVKDDGSPFSEHMTFKEDGKFYPHMANPMMDTMAVERVDEHTMALTAKKGDRVVGIGTRTISPDGKILRMTFVYNDAEGVLRGHVVAYDRQPE</sequence>
<dbReference type="OrthoDB" id="5958677at2"/>
<organism evidence="1 2">
    <name type="scientific">Bradyrhizobium canariense</name>
    <dbReference type="NCBI Taxonomy" id="255045"/>
    <lineage>
        <taxon>Bacteria</taxon>
        <taxon>Pseudomonadati</taxon>
        <taxon>Pseudomonadota</taxon>
        <taxon>Alphaproteobacteria</taxon>
        <taxon>Hyphomicrobiales</taxon>
        <taxon>Nitrobacteraceae</taxon>
        <taxon>Bradyrhizobium</taxon>
    </lineage>
</organism>
<protein>
    <recommendedName>
        <fullName evidence="3">Lipocalin-like domain-containing protein</fullName>
    </recommendedName>
</protein>
<dbReference type="AlphaFoldDB" id="A0A1X3HBJ1"/>
<dbReference type="RefSeq" id="WP_085358389.1">
    <property type="nucleotide sequence ID" value="NZ_NAFD01000164.1"/>
</dbReference>
<comment type="caution">
    <text evidence="1">The sequence shown here is derived from an EMBL/GenBank/DDBJ whole genome shotgun (WGS) entry which is preliminary data.</text>
</comment>
<accession>A0A1X3HBJ1</accession>
<reference evidence="1 2" key="1">
    <citation type="submission" date="2017-03" db="EMBL/GenBank/DDBJ databases">
        <title>Whole genome sequences of fourteen strains of Bradyrhizobium canariense and one strain of Bradyrhizobium japonicum isolated from Lupinus (Papilionoideae: Genisteae) species in Algeria.</title>
        <authorList>
            <person name="Crovadore J."/>
            <person name="Chekireb D."/>
            <person name="Brachmann A."/>
            <person name="Chablais R."/>
            <person name="Cochard B."/>
            <person name="Lefort F."/>
        </authorList>
    </citation>
    <scope>NUCLEOTIDE SEQUENCE [LARGE SCALE GENOMIC DNA]</scope>
    <source>
        <strain evidence="1 2">UBMA195</strain>
    </source>
</reference>
<evidence type="ECO:0000313" key="1">
    <source>
        <dbReference type="EMBL" id="OSJ15344.1"/>
    </source>
</evidence>